<dbReference type="PANTHER" id="PTHR30558">
    <property type="entry name" value="EXBD MEMBRANE COMPONENT OF PMF-DRIVEN MACROMOLECULE IMPORT SYSTEM"/>
    <property type="match status" value="1"/>
</dbReference>
<accession>D6SRE3</accession>
<dbReference type="RefSeq" id="WP_008870617.1">
    <property type="nucleotide sequence ID" value="NZ_ACJN02000003.1"/>
</dbReference>
<gene>
    <name evidence="9" type="ORF">Dthio_PD0585</name>
</gene>
<evidence type="ECO:0000256" key="8">
    <source>
        <dbReference type="SAM" id="Phobius"/>
    </source>
</evidence>
<dbReference type="GO" id="GO:0022857">
    <property type="term" value="F:transmembrane transporter activity"/>
    <property type="evidence" value="ECO:0007669"/>
    <property type="project" value="InterPro"/>
</dbReference>
<comment type="caution">
    <text evidence="9">The sequence shown here is derived from an EMBL/GenBank/DDBJ whole genome shotgun (WGS) entry which is preliminary data.</text>
</comment>
<dbReference type="PANTHER" id="PTHR30558:SF7">
    <property type="entry name" value="TOL-PAL SYSTEM PROTEIN TOLR"/>
    <property type="match status" value="1"/>
</dbReference>
<name>D6SRE3_9BACT</name>
<dbReference type="EMBL" id="ACJN02000003">
    <property type="protein sequence ID" value="EFI33259.1"/>
    <property type="molecule type" value="Genomic_DNA"/>
</dbReference>
<dbReference type="GO" id="GO:0015031">
    <property type="term" value="P:protein transport"/>
    <property type="evidence" value="ECO:0007669"/>
    <property type="project" value="UniProtKB-KW"/>
</dbReference>
<dbReference type="Pfam" id="PF02472">
    <property type="entry name" value="ExbD"/>
    <property type="match status" value="1"/>
</dbReference>
<proteinExistence type="inferred from homology"/>
<protein>
    <submittedName>
        <fullName evidence="9">Biopolymer transport protein ExbD/TolR</fullName>
    </submittedName>
</protein>
<keyword evidence="10" id="KW-1185">Reference proteome</keyword>
<comment type="subcellular location">
    <subcellularLocation>
        <location evidence="1">Cell membrane</location>
        <topology evidence="1">Single-pass membrane protein</topology>
    </subcellularLocation>
    <subcellularLocation>
        <location evidence="7">Cell membrane</location>
        <topology evidence="7">Single-pass type II membrane protein</topology>
    </subcellularLocation>
</comment>
<keyword evidence="7" id="KW-0653">Protein transport</keyword>
<keyword evidence="6 8" id="KW-0472">Membrane</keyword>
<dbReference type="eggNOG" id="COG0848">
    <property type="taxonomic scope" value="Bacteria"/>
</dbReference>
<dbReference type="Gene3D" id="3.30.420.270">
    <property type="match status" value="1"/>
</dbReference>
<evidence type="ECO:0000256" key="3">
    <source>
        <dbReference type="ARBA" id="ARBA00022475"/>
    </source>
</evidence>
<comment type="similarity">
    <text evidence="2 7">Belongs to the ExbD/TolR family.</text>
</comment>
<dbReference type="OrthoDB" id="9798629at2"/>
<dbReference type="AlphaFoldDB" id="D6SRE3"/>
<dbReference type="InterPro" id="IPR003400">
    <property type="entry name" value="ExbD"/>
</dbReference>
<evidence type="ECO:0000256" key="1">
    <source>
        <dbReference type="ARBA" id="ARBA00004162"/>
    </source>
</evidence>
<evidence type="ECO:0000256" key="2">
    <source>
        <dbReference type="ARBA" id="ARBA00005811"/>
    </source>
</evidence>
<keyword evidence="7" id="KW-0813">Transport</keyword>
<evidence type="ECO:0000256" key="5">
    <source>
        <dbReference type="ARBA" id="ARBA00022989"/>
    </source>
</evidence>
<keyword evidence="5 8" id="KW-1133">Transmembrane helix</keyword>
<reference evidence="9" key="1">
    <citation type="submission" date="2010-05" db="EMBL/GenBank/DDBJ databases">
        <title>The draft genome of Desulfonatronospira thiodismutans ASO3-1.</title>
        <authorList>
            <consortium name="US DOE Joint Genome Institute (JGI-PGF)"/>
            <person name="Lucas S."/>
            <person name="Copeland A."/>
            <person name="Lapidus A."/>
            <person name="Cheng J.-F."/>
            <person name="Bruce D."/>
            <person name="Goodwin L."/>
            <person name="Pitluck S."/>
            <person name="Chertkov O."/>
            <person name="Brettin T."/>
            <person name="Detter J.C."/>
            <person name="Han C."/>
            <person name="Land M.L."/>
            <person name="Hauser L."/>
            <person name="Kyrpides N."/>
            <person name="Mikhailova N."/>
            <person name="Muyzer G."/>
            <person name="Woyke T."/>
        </authorList>
    </citation>
    <scope>NUCLEOTIDE SEQUENCE [LARGE SCALE GENOMIC DNA]</scope>
    <source>
        <strain evidence="9">ASO3-1</strain>
    </source>
</reference>
<evidence type="ECO:0000313" key="9">
    <source>
        <dbReference type="EMBL" id="EFI33259.1"/>
    </source>
</evidence>
<evidence type="ECO:0000256" key="4">
    <source>
        <dbReference type="ARBA" id="ARBA00022692"/>
    </source>
</evidence>
<feature type="transmembrane region" description="Helical" evidence="8">
    <location>
        <begin position="16"/>
        <end position="37"/>
    </location>
</feature>
<keyword evidence="3" id="KW-1003">Cell membrane</keyword>
<dbReference type="Proteomes" id="UP000005496">
    <property type="component" value="Unassembled WGS sequence"/>
</dbReference>
<dbReference type="GO" id="GO:0005886">
    <property type="term" value="C:plasma membrane"/>
    <property type="evidence" value="ECO:0007669"/>
    <property type="project" value="UniProtKB-SubCell"/>
</dbReference>
<organism evidence="9 10">
    <name type="scientific">Desulfonatronospira thiodismutans ASO3-1</name>
    <dbReference type="NCBI Taxonomy" id="555779"/>
    <lineage>
        <taxon>Bacteria</taxon>
        <taxon>Pseudomonadati</taxon>
        <taxon>Thermodesulfobacteriota</taxon>
        <taxon>Desulfovibrionia</taxon>
        <taxon>Desulfovibrionales</taxon>
        <taxon>Desulfonatronovibrionaceae</taxon>
        <taxon>Desulfonatronospira</taxon>
    </lineage>
</organism>
<evidence type="ECO:0000256" key="6">
    <source>
        <dbReference type="ARBA" id="ARBA00023136"/>
    </source>
</evidence>
<evidence type="ECO:0000313" key="10">
    <source>
        <dbReference type="Proteomes" id="UP000005496"/>
    </source>
</evidence>
<sequence>MDFDPLGKGYISQTNVTPIVDVMLVLLIIFMITAPMLSQGLEVELPRTTMVETLPHDEDTLVVHVDKEGVIYLDEYEVELNELAGHLQRMIEERDRPVYLRADQDVHYGLVVRIMSAVREAGVERLGVLAELDTD</sequence>
<evidence type="ECO:0000256" key="7">
    <source>
        <dbReference type="RuleBase" id="RU003879"/>
    </source>
</evidence>
<keyword evidence="4 7" id="KW-0812">Transmembrane</keyword>